<organism evidence="2 3">
    <name type="scientific">Exophiala mesophila</name>
    <name type="common">Black yeast-like fungus</name>
    <dbReference type="NCBI Taxonomy" id="212818"/>
    <lineage>
        <taxon>Eukaryota</taxon>
        <taxon>Fungi</taxon>
        <taxon>Dikarya</taxon>
        <taxon>Ascomycota</taxon>
        <taxon>Pezizomycotina</taxon>
        <taxon>Eurotiomycetes</taxon>
        <taxon>Chaetothyriomycetidae</taxon>
        <taxon>Chaetothyriales</taxon>
        <taxon>Herpotrichiellaceae</taxon>
        <taxon>Exophiala</taxon>
    </lineage>
</organism>
<reference evidence="2 3" key="1">
    <citation type="submission" date="2015-01" db="EMBL/GenBank/DDBJ databases">
        <title>The Genome Sequence of Exophiala mesophila CBS40295.</title>
        <authorList>
            <consortium name="The Broad Institute Genomics Platform"/>
            <person name="Cuomo C."/>
            <person name="de Hoog S."/>
            <person name="Gorbushina A."/>
            <person name="Stielow B."/>
            <person name="Teixiera M."/>
            <person name="Abouelleil A."/>
            <person name="Chapman S.B."/>
            <person name="Priest M."/>
            <person name="Young S.K."/>
            <person name="Wortman J."/>
            <person name="Nusbaum C."/>
            <person name="Birren B."/>
        </authorList>
    </citation>
    <scope>NUCLEOTIDE SEQUENCE [LARGE SCALE GENOMIC DNA]</scope>
    <source>
        <strain evidence="2 3">CBS 40295</strain>
    </source>
</reference>
<dbReference type="Pfam" id="PF08432">
    <property type="entry name" value="Vfa1"/>
    <property type="match status" value="1"/>
</dbReference>
<evidence type="ECO:0000313" key="3">
    <source>
        <dbReference type="Proteomes" id="UP000054302"/>
    </source>
</evidence>
<dbReference type="PANTHER" id="PTHR28218:SF1">
    <property type="entry name" value="VPS4-ASSOCIATED PROTEIN 1"/>
    <property type="match status" value="1"/>
</dbReference>
<dbReference type="OrthoDB" id="2158714at2759"/>
<evidence type="ECO:0000313" key="2">
    <source>
        <dbReference type="EMBL" id="KIV90901.1"/>
    </source>
</evidence>
<evidence type="ECO:0008006" key="4">
    <source>
        <dbReference type="Google" id="ProtNLM"/>
    </source>
</evidence>
<gene>
    <name evidence="2" type="ORF">PV10_05505</name>
</gene>
<dbReference type="PANTHER" id="PTHR28218">
    <property type="entry name" value="VPS4-ASSOCIATED PROTEIN 1"/>
    <property type="match status" value="1"/>
</dbReference>
<dbReference type="OMA" id="FYVCPAH"/>
<name>A0A0D1XS12_EXOME</name>
<dbReference type="InterPro" id="IPR013640">
    <property type="entry name" value="Vfa1"/>
</dbReference>
<keyword evidence="3" id="KW-1185">Reference proteome</keyword>
<dbReference type="VEuPathDB" id="FungiDB:PV10_05505"/>
<dbReference type="Proteomes" id="UP000054302">
    <property type="component" value="Unassembled WGS sequence"/>
</dbReference>
<feature type="region of interest" description="Disordered" evidence="1">
    <location>
        <begin position="83"/>
        <end position="139"/>
    </location>
</feature>
<dbReference type="GO" id="GO:0007034">
    <property type="term" value="P:vacuolar transport"/>
    <property type="evidence" value="ECO:0007669"/>
    <property type="project" value="TreeGrafter"/>
</dbReference>
<dbReference type="EMBL" id="KN847523">
    <property type="protein sequence ID" value="KIV90901.1"/>
    <property type="molecule type" value="Genomic_DNA"/>
</dbReference>
<evidence type="ECO:0000256" key="1">
    <source>
        <dbReference type="SAM" id="MobiDB-lite"/>
    </source>
</evidence>
<dbReference type="HOGENOM" id="CLU_088285_2_0_1"/>
<feature type="region of interest" description="Disordered" evidence="1">
    <location>
        <begin position="167"/>
        <end position="187"/>
    </location>
</feature>
<dbReference type="AlphaFoldDB" id="A0A0D1XS12"/>
<dbReference type="GO" id="GO:0005768">
    <property type="term" value="C:endosome"/>
    <property type="evidence" value="ECO:0007669"/>
    <property type="project" value="TreeGrafter"/>
</dbReference>
<feature type="compositionally biased region" description="Basic and acidic residues" evidence="1">
    <location>
        <begin position="97"/>
        <end position="126"/>
    </location>
</feature>
<proteinExistence type="predicted"/>
<accession>A0A0D1XS12</accession>
<protein>
    <recommendedName>
        <fullName evidence="4">DUF1742-domain-containing protein</fullName>
    </recommendedName>
</protein>
<sequence length="187" mass="21488">MAAPFPNVYHLRTVAETSSKPCFVCYKPTCKVLITPNNKDFFYTCVGHLNDAGFASPVVDAEAEAAKKKKELMDKEIEKVKQEYEERQRLKKSKKKSKDDDKDKKKKDDEDQDNSKAEKERDEKIKAIQSGGESKDQGDDIARIYALHRNFYQIRLDKLRNLEVAKRNQQRLNTPGFFPSTPKGDLA</sequence>
<dbReference type="GeneID" id="27323350"/>
<dbReference type="RefSeq" id="XP_016222475.1">
    <property type="nucleotide sequence ID" value="XM_016370182.1"/>
</dbReference>